<dbReference type="AlphaFoldDB" id="A0A0T6LQG6"/>
<dbReference type="OrthoDB" id="7053173at2"/>
<dbReference type="SUPFAM" id="SSF52402">
    <property type="entry name" value="Adenine nucleotide alpha hydrolases-like"/>
    <property type="match status" value="1"/>
</dbReference>
<evidence type="ECO:0000256" key="1">
    <source>
        <dbReference type="SAM" id="MobiDB-lite"/>
    </source>
</evidence>
<evidence type="ECO:0000313" key="4">
    <source>
        <dbReference type="Proteomes" id="UP000050867"/>
    </source>
</evidence>
<comment type="caution">
    <text evidence="3">The sequence shown here is derived from an EMBL/GenBank/DDBJ whole genome shotgun (WGS) entry which is preliminary data.</text>
</comment>
<gene>
    <name evidence="3" type="ORF">AQ490_25305</name>
</gene>
<dbReference type="RefSeq" id="WP_018382050.1">
    <property type="nucleotide sequence ID" value="NZ_LLZU01000025.1"/>
</dbReference>
<reference evidence="3 4" key="1">
    <citation type="submission" date="2015-10" db="EMBL/GenBank/DDBJ databases">
        <title>Draft genome sequence of pyrrolomycin-producing Streptomyces vitaminophilus.</title>
        <authorList>
            <person name="Graham D.E."/>
            <person name="Mahan K.M."/>
            <person name="Klingeman D.M."/>
            <person name="Hettich R.L."/>
            <person name="Parry R.J."/>
        </authorList>
    </citation>
    <scope>NUCLEOTIDE SEQUENCE [LARGE SCALE GENOMIC DNA]</scope>
    <source>
        <strain evidence="3 4">ATCC 31673</strain>
    </source>
</reference>
<dbReference type="GO" id="GO:0006529">
    <property type="term" value="P:asparagine biosynthetic process"/>
    <property type="evidence" value="ECO:0007669"/>
    <property type="project" value="InterPro"/>
</dbReference>
<dbReference type="InterPro" id="IPR001962">
    <property type="entry name" value="Asn_synthase"/>
</dbReference>
<evidence type="ECO:0000313" key="3">
    <source>
        <dbReference type="EMBL" id="KRV48333.1"/>
    </source>
</evidence>
<dbReference type="Pfam" id="PF00733">
    <property type="entry name" value="Asn_synthase"/>
    <property type="match status" value="1"/>
</dbReference>
<protein>
    <recommendedName>
        <fullName evidence="2">Asparagine synthetase domain-containing protein</fullName>
    </recommendedName>
</protein>
<dbReference type="eggNOG" id="COG0367">
    <property type="taxonomic scope" value="Bacteria"/>
</dbReference>
<keyword evidence="4" id="KW-1185">Reference proteome</keyword>
<feature type="region of interest" description="Disordered" evidence="1">
    <location>
        <begin position="543"/>
        <end position="562"/>
    </location>
</feature>
<sequence length="562" mass="59648">MASTAGRDRTVLIGSSPLSHGELATPDLAAGTAGSFHLLASRDGRVLARGTNAGDRRLYTARVHGITVAADRALTLAWLVGAEPDPTQLAVGLLVPCVPHPLDAAAVWSGVAAVQPGDALLLGTDGTARTERWWHPPSADLPIAEAGRGLREALRAAVAVRVRPGEVWGADLSGGMDSTSLCFLAHEAGARLVAVTMELAAVGSQDAHYAREAARHLPGVTHLTVPTSELPDLFAELEQRNPPGDAPTALVRNRAQQNETARMLVRHGAPRRLCGHGGDDAVIPPPAYLHRLLRDRPAAAWRSAAEHRAAGRWPLTATVGQLLSRRGLAGWLAEQAATLGGVHRGAAPGCDWGPRLALPRWATREARDLVAARLRAVAEGCEALAADRGSHAWAQSFRAAGSLAGQIADWSHHVGLPTDMPFCDDAVFDACLRVRPQEAGDPARFKPLLTTAMRGVVPEAVLRRTTKDHAGHEWYAGLTAQRRVLASWAEDSRLANLGLADPVVLRRTLLAPALLTGGVSELEPTLATEEWLRDLEARPFPPHLKEHRCDLSSTPGGPATPP</sequence>
<dbReference type="GO" id="GO:0004066">
    <property type="term" value="F:asparagine synthase (glutamine-hydrolyzing) activity"/>
    <property type="evidence" value="ECO:0007669"/>
    <property type="project" value="InterPro"/>
</dbReference>
<proteinExistence type="predicted"/>
<dbReference type="EMBL" id="LLZU01000025">
    <property type="protein sequence ID" value="KRV48333.1"/>
    <property type="molecule type" value="Genomic_DNA"/>
</dbReference>
<feature type="domain" description="Asparagine synthetase" evidence="2">
    <location>
        <begin position="150"/>
        <end position="514"/>
    </location>
</feature>
<dbReference type="InterPro" id="IPR014729">
    <property type="entry name" value="Rossmann-like_a/b/a_fold"/>
</dbReference>
<dbReference type="STRING" id="76728.AQ490_25305"/>
<name>A0A0T6LQG6_WENVI</name>
<organism evidence="3 4">
    <name type="scientific">Wenjunlia vitaminophila</name>
    <name type="common">Streptomyces vitaminophilus</name>
    <dbReference type="NCBI Taxonomy" id="76728"/>
    <lineage>
        <taxon>Bacteria</taxon>
        <taxon>Bacillati</taxon>
        <taxon>Actinomycetota</taxon>
        <taxon>Actinomycetes</taxon>
        <taxon>Kitasatosporales</taxon>
        <taxon>Streptomycetaceae</taxon>
        <taxon>Wenjunlia</taxon>
    </lineage>
</organism>
<evidence type="ECO:0000259" key="2">
    <source>
        <dbReference type="Pfam" id="PF00733"/>
    </source>
</evidence>
<accession>A0A0T6LQG6</accession>
<dbReference type="Gene3D" id="3.40.50.620">
    <property type="entry name" value="HUPs"/>
    <property type="match status" value="1"/>
</dbReference>
<dbReference type="Proteomes" id="UP000050867">
    <property type="component" value="Unassembled WGS sequence"/>
</dbReference>